<evidence type="ECO:0000256" key="1">
    <source>
        <dbReference type="ARBA" id="ARBA00001933"/>
    </source>
</evidence>
<dbReference type="AlphaFoldDB" id="A0A3R9XU47"/>
<dbReference type="PIRSF" id="PIRSF005572">
    <property type="entry name" value="NifS"/>
    <property type="match status" value="1"/>
</dbReference>
<keyword evidence="7" id="KW-0479">Metal-binding</keyword>
<keyword evidence="15" id="KW-1185">Reference proteome</keyword>
<dbReference type="RefSeq" id="WP_126044419.1">
    <property type="nucleotide sequence ID" value="NZ_RXFM01000014.1"/>
</dbReference>
<accession>A0A3R9XU47</accession>
<evidence type="ECO:0000256" key="11">
    <source>
        <dbReference type="ARBA" id="ARBA00050776"/>
    </source>
</evidence>
<dbReference type="Gene3D" id="3.90.1150.10">
    <property type="entry name" value="Aspartate Aminotransferase, domain 1"/>
    <property type="match status" value="1"/>
</dbReference>
<dbReference type="EMBL" id="RXFM01000014">
    <property type="protein sequence ID" value="RST70264.1"/>
    <property type="molecule type" value="Genomic_DNA"/>
</dbReference>
<evidence type="ECO:0000256" key="7">
    <source>
        <dbReference type="ARBA" id="ARBA00022723"/>
    </source>
</evidence>
<comment type="function">
    <text evidence="2">Catalyzes the removal of elemental sulfur atoms from cysteine to produce alanine. Seems to participate in the biosynthesis of the nitrogenase metalloclusters by providing the inorganic sulfur required for the Fe-S core formation.</text>
</comment>
<sequence>MKQIYFDHNATSPINDKVWLAISDICKIPLNPSSLHKNGRIARKFLEKSREIIKARLNLNNSHELIFTSGCTEANNIVLKNFPEHKKICSCIEHPAVVNVIGEGVIPVDTQGIVDLKFLKNYLDKNKDKKILLSIMYANNEIGTIQPIQDIVNLIQQYDVTFHCDITQAIGRVDVNLEGIDLITFSSHKFGGPVGAGALIYNKNLILAPIFFGGGQEFRLRSGTQNLFAIYGMATAFKSLDKIKEEFSQTITLRKFLEKSLKDISNDIIVFGDGAKRLPNTSSIYMPNVNSETQLIYFDLNGISVSAGSACSSGKIELPRVQLSMSYPDYIAKNSIRVSLGPCNNMEEIERFCCLWKDLYKQNN</sequence>
<evidence type="ECO:0000256" key="8">
    <source>
        <dbReference type="ARBA" id="ARBA00022898"/>
    </source>
</evidence>
<dbReference type="Pfam" id="PF00266">
    <property type="entry name" value="Aminotran_5"/>
    <property type="match status" value="1"/>
</dbReference>
<evidence type="ECO:0000256" key="10">
    <source>
        <dbReference type="ARBA" id="ARBA00023014"/>
    </source>
</evidence>
<keyword evidence="9" id="KW-0408">Iron</keyword>
<dbReference type="GO" id="GO:0031071">
    <property type="term" value="F:cysteine desulfurase activity"/>
    <property type="evidence" value="ECO:0007669"/>
    <property type="project" value="UniProtKB-EC"/>
</dbReference>
<dbReference type="PROSITE" id="PS00595">
    <property type="entry name" value="AA_TRANSFER_CLASS_5"/>
    <property type="match status" value="1"/>
</dbReference>
<reference evidence="15" key="1">
    <citation type="submission" date="2018-11" db="EMBL/GenBank/DDBJ databases">
        <title>Phylogenetic, genomic, and biogeographic characterization of a novel and ubiquitous marine invertebrate-associated Rickettsiales parasite, Candidatus Marinoinvertebrata rohwerii, gen. nov., sp. nov.</title>
        <authorList>
            <person name="Klinges J.G."/>
            <person name="Rosales S.M."/>
            <person name="Mcminds R."/>
            <person name="Shaver E.C."/>
            <person name="Shantz A."/>
            <person name="Peters E.C."/>
            <person name="Burkepile D.E."/>
            <person name="Silliman B.R."/>
            <person name="Vega Thurber R.L."/>
        </authorList>
    </citation>
    <scope>NUCLEOTIDE SEQUENCE [LARGE SCALE GENOMIC DNA]</scope>
    <source>
        <strain evidence="15">a_cerv_44</strain>
    </source>
</reference>
<dbReference type="InterPro" id="IPR020578">
    <property type="entry name" value="Aminotrans_V_PyrdxlP_BS"/>
</dbReference>
<evidence type="ECO:0000313" key="15">
    <source>
        <dbReference type="Proteomes" id="UP000279470"/>
    </source>
</evidence>
<dbReference type="InterPro" id="IPR015422">
    <property type="entry name" value="PyrdxlP-dep_Trfase_small"/>
</dbReference>
<protein>
    <recommendedName>
        <fullName evidence="5">Cysteine desulfurase</fullName>
        <ecNumber evidence="4">2.8.1.7</ecNumber>
    </recommendedName>
</protein>
<dbReference type="InterPro" id="IPR015424">
    <property type="entry name" value="PyrdxlP-dep_Trfase"/>
</dbReference>
<keyword evidence="10" id="KW-0411">Iron-sulfur</keyword>
<comment type="cofactor">
    <cofactor evidence="1 12">
        <name>pyridoxal 5'-phosphate</name>
        <dbReference type="ChEBI" id="CHEBI:597326"/>
    </cofactor>
</comment>
<dbReference type="PANTHER" id="PTHR11601:SF34">
    <property type="entry name" value="CYSTEINE DESULFURASE"/>
    <property type="match status" value="1"/>
</dbReference>
<dbReference type="InterPro" id="IPR000192">
    <property type="entry name" value="Aminotrans_V_dom"/>
</dbReference>
<evidence type="ECO:0000256" key="3">
    <source>
        <dbReference type="ARBA" id="ARBA00006490"/>
    </source>
</evidence>
<evidence type="ECO:0000256" key="9">
    <source>
        <dbReference type="ARBA" id="ARBA00023004"/>
    </source>
</evidence>
<keyword evidence="8" id="KW-0663">Pyridoxal phosphate</keyword>
<dbReference type="Proteomes" id="UP000279470">
    <property type="component" value="Unassembled WGS sequence"/>
</dbReference>
<dbReference type="GO" id="GO:0051536">
    <property type="term" value="F:iron-sulfur cluster binding"/>
    <property type="evidence" value="ECO:0007669"/>
    <property type="project" value="UniProtKB-KW"/>
</dbReference>
<evidence type="ECO:0000256" key="12">
    <source>
        <dbReference type="RuleBase" id="RU004504"/>
    </source>
</evidence>
<comment type="caution">
    <text evidence="14">The sequence shown here is derived from an EMBL/GenBank/DDBJ whole genome shotgun (WGS) entry which is preliminary data.</text>
</comment>
<dbReference type="OrthoDB" id="9808002at2"/>
<evidence type="ECO:0000313" key="14">
    <source>
        <dbReference type="EMBL" id="RST70264.1"/>
    </source>
</evidence>
<dbReference type="InterPro" id="IPR016454">
    <property type="entry name" value="Cysteine_dSase"/>
</dbReference>
<organism evidence="14 15">
    <name type="scientific">Candidatus Aquarickettsia rohweri</name>
    <dbReference type="NCBI Taxonomy" id="2602574"/>
    <lineage>
        <taxon>Bacteria</taxon>
        <taxon>Pseudomonadati</taxon>
        <taxon>Pseudomonadota</taxon>
        <taxon>Alphaproteobacteria</taxon>
        <taxon>Rickettsiales</taxon>
        <taxon>Candidatus Midichloriaceae</taxon>
        <taxon>Candidatus Aquarickettsia</taxon>
    </lineage>
</organism>
<dbReference type="Gene3D" id="3.40.640.10">
    <property type="entry name" value="Type I PLP-dependent aspartate aminotransferase-like (Major domain)"/>
    <property type="match status" value="1"/>
</dbReference>
<dbReference type="EC" id="2.8.1.7" evidence="4"/>
<proteinExistence type="inferred from homology"/>
<evidence type="ECO:0000259" key="13">
    <source>
        <dbReference type="Pfam" id="PF00266"/>
    </source>
</evidence>
<name>A0A3R9XU47_9RICK</name>
<keyword evidence="6" id="KW-0808">Transferase</keyword>
<comment type="similarity">
    <text evidence="3">Belongs to the class-V pyridoxal-phosphate-dependent aminotransferase family. NifS/IscS subfamily.</text>
</comment>
<dbReference type="InterPro" id="IPR015421">
    <property type="entry name" value="PyrdxlP-dep_Trfase_major"/>
</dbReference>
<evidence type="ECO:0000256" key="4">
    <source>
        <dbReference type="ARBA" id="ARBA00012239"/>
    </source>
</evidence>
<evidence type="ECO:0000256" key="2">
    <source>
        <dbReference type="ARBA" id="ARBA00003120"/>
    </source>
</evidence>
<evidence type="ECO:0000256" key="5">
    <source>
        <dbReference type="ARBA" id="ARBA00013558"/>
    </source>
</evidence>
<feature type="domain" description="Aminotransferase class V" evidence="13">
    <location>
        <begin position="4"/>
        <end position="352"/>
    </location>
</feature>
<dbReference type="SUPFAM" id="SSF53383">
    <property type="entry name" value="PLP-dependent transferases"/>
    <property type="match status" value="1"/>
</dbReference>
<gene>
    <name evidence="14" type="ORF">EIC27_01630</name>
</gene>
<comment type="catalytic activity">
    <reaction evidence="11">
        <text>(sulfur carrier)-H + L-cysteine = (sulfur carrier)-SH + L-alanine</text>
        <dbReference type="Rhea" id="RHEA:43892"/>
        <dbReference type="Rhea" id="RHEA-COMP:14737"/>
        <dbReference type="Rhea" id="RHEA-COMP:14739"/>
        <dbReference type="ChEBI" id="CHEBI:29917"/>
        <dbReference type="ChEBI" id="CHEBI:35235"/>
        <dbReference type="ChEBI" id="CHEBI:57972"/>
        <dbReference type="ChEBI" id="CHEBI:64428"/>
        <dbReference type="EC" id="2.8.1.7"/>
    </reaction>
</comment>
<evidence type="ECO:0000256" key="6">
    <source>
        <dbReference type="ARBA" id="ARBA00022679"/>
    </source>
</evidence>
<dbReference type="GO" id="GO:0046872">
    <property type="term" value="F:metal ion binding"/>
    <property type="evidence" value="ECO:0007669"/>
    <property type="project" value="UniProtKB-KW"/>
</dbReference>
<dbReference type="PANTHER" id="PTHR11601">
    <property type="entry name" value="CYSTEINE DESULFURYLASE FAMILY MEMBER"/>
    <property type="match status" value="1"/>
</dbReference>